<dbReference type="Proteomes" id="UP001369815">
    <property type="component" value="Unassembled WGS sequence"/>
</dbReference>
<reference evidence="3 4" key="1">
    <citation type="journal article" date="2024" name="Front Chem Biol">
        <title>Unveiling the potential of Daldinia eschscholtzii MFLUCC 19-0629 through bioactivity and bioinformatics studies for enhanced sustainable agriculture production.</title>
        <authorList>
            <person name="Brooks S."/>
            <person name="Weaver J.A."/>
            <person name="Klomchit A."/>
            <person name="Alharthi S.A."/>
            <person name="Onlamun T."/>
            <person name="Nurani R."/>
            <person name="Vong T.K."/>
            <person name="Alberti F."/>
            <person name="Greco C."/>
        </authorList>
    </citation>
    <scope>NUCLEOTIDE SEQUENCE [LARGE SCALE GENOMIC DNA]</scope>
    <source>
        <strain evidence="3">MFLUCC 19-0629</strain>
    </source>
</reference>
<feature type="compositionally biased region" description="Acidic residues" evidence="1">
    <location>
        <begin position="286"/>
        <end position="301"/>
    </location>
</feature>
<dbReference type="EMBL" id="JBANMG010000001">
    <property type="protein sequence ID" value="KAK6957470.1"/>
    <property type="molecule type" value="Genomic_DNA"/>
</dbReference>
<feature type="region of interest" description="Disordered" evidence="1">
    <location>
        <begin position="280"/>
        <end position="301"/>
    </location>
</feature>
<protein>
    <recommendedName>
        <fullName evidence="2">ABM domain-containing protein</fullName>
    </recommendedName>
</protein>
<dbReference type="Gene3D" id="3.30.70.100">
    <property type="match status" value="1"/>
</dbReference>
<evidence type="ECO:0000313" key="3">
    <source>
        <dbReference type="EMBL" id="KAK6957470.1"/>
    </source>
</evidence>
<dbReference type="AlphaFoldDB" id="A0AAX6MXS6"/>
<sequence length="313" mass="35953">MARVRETKSKLRQQNKRTSWTRFYLPRGQDWPTWPAGHSDAHIGPLAAVPGRQKVWLGRKVDDPEQAALIILWESAEALQAFQNSPACGEFLQGLPENHFQGSLDSRGLLWSPSTDGAGDASSSRTPARFVSFQWNSGYQFEEDLQGRMTITILAIPYTGDTIPNSWSSTIYNTFSQFLPRGCEDLRVQWPDSRMHFWTAWAWVDTELSQQQVAAGKESGQALLCEFRRWNGYHGATPELEETLAKSPQARESWAQTVAKVTPPVTAWDQERWDIRLAPQFIKPEQEEEEQEDEEEVDEEYERNMKEFLEQLD</sequence>
<dbReference type="InterPro" id="IPR007138">
    <property type="entry name" value="ABM_dom"/>
</dbReference>
<gene>
    <name evidence="3" type="ORF">Daesc_000256</name>
</gene>
<feature type="domain" description="ABM" evidence="2">
    <location>
        <begin position="44"/>
        <end position="91"/>
    </location>
</feature>
<evidence type="ECO:0000256" key="1">
    <source>
        <dbReference type="SAM" id="MobiDB-lite"/>
    </source>
</evidence>
<keyword evidence="4" id="KW-1185">Reference proteome</keyword>
<evidence type="ECO:0000313" key="4">
    <source>
        <dbReference type="Proteomes" id="UP001369815"/>
    </source>
</evidence>
<comment type="caution">
    <text evidence="3">The sequence shown here is derived from an EMBL/GenBank/DDBJ whole genome shotgun (WGS) entry which is preliminary data.</text>
</comment>
<proteinExistence type="predicted"/>
<accession>A0AAX6MXS6</accession>
<evidence type="ECO:0000259" key="2">
    <source>
        <dbReference type="Pfam" id="PF03992"/>
    </source>
</evidence>
<dbReference type="InterPro" id="IPR011008">
    <property type="entry name" value="Dimeric_a/b-barrel"/>
</dbReference>
<name>A0AAX6MXS6_9PEZI</name>
<organism evidence="3 4">
    <name type="scientific">Daldinia eschscholtzii</name>
    <dbReference type="NCBI Taxonomy" id="292717"/>
    <lineage>
        <taxon>Eukaryota</taxon>
        <taxon>Fungi</taxon>
        <taxon>Dikarya</taxon>
        <taxon>Ascomycota</taxon>
        <taxon>Pezizomycotina</taxon>
        <taxon>Sordariomycetes</taxon>
        <taxon>Xylariomycetidae</taxon>
        <taxon>Xylariales</taxon>
        <taxon>Hypoxylaceae</taxon>
        <taxon>Daldinia</taxon>
    </lineage>
</organism>
<dbReference type="SUPFAM" id="SSF54909">
    <property type="entry name" value="Dimeric alpha+beta barrel"/>
    <property type="match status" value="1"/>
</dbReference>
<dbReference type="Pfam" id="PF03992">
    <property type="entry name" value="ABM"/>
    <property type="match status" value="1"/>
</dbReference>